<dbReference type="AlphaFoldDB" id="X1RPB9"/>
<organism evidence="1">
    <name type="scientific">marine sediment metagenome</name>
    <dbReference type="NCBI Taxonomy" id="412755"/>
    <lineage>
        <taxon>unclassified sequences</taxon>
        <taxon>metagenomes</taxon>
        <taxon>ecological metagenomes</taxon>
    </lineage>
</organism>
<comment type="caution">
    <text evidence="1">The sequence shown here is derived from an EMBL/GenBank/DDBJ whole genome shotgun (WGS) entry which is preliminary data.</text>
</comment>
<protein>
    <submittedName>
        <fullName evidence="1">Uncharacterized protein</fullName>
    </submittedName>
</protein>
<evidence type="ECO:0000313" key="1">
    <source>
        <dbReference type="EMBL" id="GAI82582.1"/>
    </source>
</evidence>
<gene>
    <name evidence="1" type="ORF">S12H4_26449</name>
</gene>
<accession>X1RPB9</accession>
<proteinExistence type="predicted"/>
<sequence>MRVNRLVAITWVDTAGTNGEHSRTEALIQDPITFTTYGRLLGRDKNKTTLASTEGWDDEQRIYRDITTFPNEAVKSIKEV</sequence>
<dbReference type="EMBL" id="BARW01015006">
    <property type="protein sequence ID" value="GAI82582.1"/>
    <property type="molecule type" value="Genomic_DNA"/>
</dbReference>
<name>X1RPB9_9ZZZZ</name>
<reference evidence="1" key="1">
    <citation type="journal article" date="2014" name="Front. Microbiol.">
        <title>High frequency of phylogenetically diverse reductive dehalogenase-homologous genes in deep subseafloor sedimentary metagenomes.</title>
        <authorList>
            <person name="Kawai M."/>
            <person name="Futagami T."/>
            <person name="Toyoda A."/>
            <person name="Takaki Y."/>
            <person name="Nishi S."/>
            <person name="Hori S."/>
            <person name="Arai W."/>
            <person name="Tsubouchi T."/>
            <person name="Morono Y."/>
            <person name="Uchiyama I."/>
            <person name="Ito T."/>
            <person name="Fujiyama A."/>
            <person name="Inagaki F."/>
            <person name="Takami H."/>
        </authorList>
    </citation>
    <scope>NUCLEOTIDE SEQUENCE</scope>
    <source>
        <strain evidence="1">Expedition CK06-06</strain>
    </source>
</reference>